<organism evidence="7 8">
    <name type="scientific">Marivibrio halodurans</name>
    <dbReference type="NCBI Taxonomy" id="2039722"/>
    <lineage>
        <taxon>Bacteria</taxon>
        <taxon>Pseudomonadati</taxon>
        <taxon>Pseudomonadota</taxon>
        <taxon>Alphaproteobacteria</taxon>
        <taxon>Rhodospirillales</taxon>
        <taxon>Rhodospirillaceae</taxon>
        <taxon>Marivibrio</taxon>
    </lineage>
</organism>
<feature type="domain" description="Thiamine pyrophosphate enzyme TPP-binding" evidence="5">
    <location>
        <begin position="388"/>
        <end position="536"/>
    </location>
</feature>
<dbReference type="FunFam" id="3.40.50.970:FF:000007">
    <property type="entry name" value="Acetolactate synthase"/>
    <property type="match status" value="1"/>
</dbReference>
<dbReference type="Gene3D" id="3.40.50.1220">
    <property type="entry name" value="TPP-binding domain"/>
    <property type="match status" value="1"/>
</dbReference>
<dbReference type="Gene3D" id="3.40.50.970">
    <property type="match status" value="2"/>
</dbReference>
<evidence type="ECO:0000313" key="8">
    <source>
        <dbReference type="Proteomes" id="UP000672602"/>
    </source>
</evidence>
<sequence length="561" mass="59979">MNGAEKTGGEILARHLELHGVETAFGVPGESYLALLDALVDTNIRFVTCRQEGGAAMMADAHGKLTGRPGIAMVTRGPGATNAAAGVHIAFQDSSPMILLIGQVARDQTDREAFQEVDYRAMYAPLAKWVAQIDSADRIPEYLNRAFHTATSGRPGPVVLALPEDMLRERAEAPGGLERYSPIQAHPGAAAMADLRARLSAAERPMMIVGGATWNADALDRLRRFAEAWDLPVGASFRCQDYLDNRHPCYAGHVGIGIDPALAARIREADLLLVAGARLGEMTTGGYSLPAPPRPAQMLIHAHPDANELNRVYDADLAIATGMEPFAEALATLTPPTAPVPWAGRRADARAAYEAFIEPVAVPGPLQLPEIVQWLAERLPEDAILCNGAGNYAAWVHRFFPYRGWRTQLAPTSGSMGYGTPAAVAAKMLHPERTVVAFAGDGCFLMNGQELATAAQHGLGIIVIVIDNGMYGTIRMHQERAYPTRVSGTALRNPDFAALGAAHGAHGERVETTEAFAPAFERAMEAAASGRPALLHLVVDPEALTPTQSLSQIREASLKAR</sequence>
<keyword evidence="2 3" id="KW-0786">Thiamine pyrophosphate</keyword>
<dbReference type="Pfam" id="PF02776">
    <property type="entry name" value="TPP_enzyme_N"/>
    <property type="match status" value="1"/>
</dbReference>
<dbReference type="PANTHER" id="PTHR18968">
    <property type="entry name" value="THIAMINE PYROPHOSPHATE ENZYMES"/>
    <property type="match status" value="1"/>
</dbReference>
<dbReference type="GO" id="GO:0009099">
    <property type="term" value="P:L-valine biosynthetic process"/>
    <property type="evidence" value="ECO:0007669"/>
    <property type="project" value="TreeGrafter"/>
</dbReference>
<dbReference type="CDD" id="cd00568">
    <property type="entry name" value="TPP_enzymes"/>
    <property type="match status" value="1"/>
</dbReference>
<evidence type="ECO:0000313" key="7">
    <source>
        <dbReference type="EMBL" id="MBP5856384.1"/>
    </source>
</evidence>
<accession>A0A8J7V328</accession>
<reference evidence="7" key="1">
    <citation type="submission" date="2021-04" db="EMBL/GenBank/DDBJ databases">
        <authorList>
            <person name="Zhang D.-C."/>
        </authorList>
    </citation>
    <scope>NUCLEOTIDE SEQUENCE</scope>
    <source>
        <strain evidence="7">CGMCC 1.15697</strain>
    </source>
</reference>
<protein>
    <submittedName>
        <fullName evidence="7">Thiamine pyrophosphate-binding protein</fullName>
    </submittedName>
</protein>
<dbReference type="InterPro" id="IPR045229">
    <property type="entry name" value="TPP_enz"/>
</dbReference>
<dbReference type="InterPro" id="IPR029061">
    <property type="entry name" value="THDP-binding"/>
</dbReference>
<dbReference type="AlphaFoldDB" id="A0A8J7V328"/>
<dbReference type="GO" id="GO:0050660">
    <property type="term" value="F:flavin adenine dinucleotide binding"/>
    <property type="evidence" value="ECO:0007669"/>
    <property type="project" value="TreeGrafter"/>
</dbReference>
<dbReference type="EMBL" id="JAGMWN010000002">
    <property type="protein sequence ID" value="MBP5856384.1"/>
    <property type="molecule type" value="Genomic_DNA"/>
</dbReference>
<evidence type="ECO:0000259" key="4">
    <source>
        <dbReference type="Pfam" id="PF00205"/>
    </source>
</evidence>
<comment type="similarity">
    <text evidence="1 3">Belongs to the TPP enzyme family.</text>
</comment>
<comment type="caution">
    <text evidence="7">The sequence shown here is derived from an EMBL/GenBank/DDBJ whole genome shotgun (WGS) entry which is preliminary data.</text>
</comment>
<dbReference type="GO" id="GO:0000287">
    <property type="term" value="F:magnesium ion binding"/>
    <property type="evidence" value="ECO:0007669"/>
    <property type="project" value="InterPro"/>
</dbReference>
<dbReference type="GO" id="GO:0030976">
    <property type="term" value="F:thiamine pyrophosphate binding"/>
    <property type="evidence" value="ECO:0007669"/>
    <property type="project" value="InterPro"/>
</dbReference>
<dbReference type="GO" id="GO:0003984">
    <property type="term" value="F:acetolactate synthase activity"/>
    <property type="evidence" value="ECO:0007669"/>
    <property type="project" value="TreeGrafter"/>
</dbReference>
<feature type="domain" description="Thiamine pyrophosphate enzyme N-terminal TPP-binding" evidence="6">
    <location>
        <begin position="7"/>
        <end position="121"/>
    </location>
</feature>
<dbReference type="Pfam" id="PF00205">
    <property type="entry name" value="TPP_enzyme_M"/>
    <property type="match status" value="1"/>
</dbReference>
<dbReference type="InterPro" id="IPR011766">
    <property type="entry name" value="TPP_enzyme_TPP-bd"/>
</dbReference>
<dbReference type="NCBIfam" id="NF006052">
    <property type="entry name" value="PRK08199.1"/>
    <property type="match status" value="1"/>
</dbReference>
<dbReference type="GO" id="GO:0009097">
    <property type="term" value="P:isoleucine biosynthetic process"/>
    <property type="evidence" value="ECO:0007669"/>
    <property type="project" value="TreeGrafter"/>
</dbReference>
<evidence type="ECO:0000256" key="2">
    <source>
        <dbReference type="ARBA" id="ARBA00023052"/>
    </source>
</evidence>
<dbReference type="Pfam" id="PF02775">
    <property type="entry name" value="TPP_enzyme_C"/>
    <property type="match status" value="1"/>
</dbReference>
<evidence type="ECO:0000259" key="6">
    <source>
        <dbReference type="Pfam" id="PF02776"/>
    </source>
</evidence>
<proteinExistence type="inferred from homology"/>
<evidence type="ECO:0000256" key="3">
    <source>
        <dbReference type="RuleBase" id="RU362132"/>
    </source>
</evidence>
<dbReference type="CDD" id="cd07035">
    <property type="entry name" value="TPP_PYR_POX_like"/>
    <property type="match status" value="1"/>
</dbReference>
<evidence type="ECO:0000256" key="1">
    <source>
        <dbReference type="ARBA" id="ARBA00007812"/>
    </source>
</evidence>
<evidence type="ECO:0000259" key="5">
    <source>
        <dbReference type="Pfam" id="PF02775"/>
    </source>
</evidence>
<dbReference type="SUPFAM" id="SSF52467">
    <property type="entry name" value="DHS-like NAD/FAD-binding domain"/>
    <property type="match status" value="1"/>
</dbReference>
<dbReference type="SUPFAM" id="SSF52518">
    <property type="entry name" value="Thiamin diphosphate-binding fold (THDP-binding)"/>
    <property type="match status" value="2"/>
</dbReference>
<dbReference type="InterPro" id="IPR029035">
    <property type="entry name" value="DHS-like_NAD/FAD-binding_dom"/>
</dbReference>
<dbReference type="RefSeq" id="WP_210680963.1">
    <property type="nucleotide sequence ID" value="NZ_JAGMWN010000002.1"/>
</dbReference>
<dbReference type="PROSITE" id="PS00187">
    <property type="entry name" value="TPP_ENZYMES"/>
    <property type="match status" value="1"/>
</dbReference>
<dbReference type="Proteomes" id="UP000672602">
    <property type="component" value="Unassembled WGS sequence"/>
</dbReference>
<feature type="domain" description="Thiamine pyrophosphate enzyme central" evidence="4">
    <location>
        <begin position="194"/>
        <end position="330"/>
    </location>
</feature>
<name>A0A8J7V328_9PROT</name>
<gene>
    <name evidence="7" type="ORF">KAJ83_05155</name>
</gene>
<dbReference type="PANTHER" id="PTHR18968:SF120">
    <property type="entry name" value="ACETOLACTATE SYNTHASE LARGE SUBUNIT"/>
    <property type="match status" value="1"/>
</dbReference>
<dbReference type="GO" id="GO:0005948">
    <property type="term" value="C:acetolactate synthase complex"/>
    <property type="evidence" value="ECO:0007669"/>
    <property type="project" value="TreeGrafter"/>
</dbReference>
<keyword evidence="8" id="KW-1185">Reference proteome</keyword>
<dbReference type="InterPro" id="IPR012000">
    <property type="entry name" value="Thiamin_PyroP_enz_cen_dom"/>
</dbReference>
<dbReference type="InterPro" id="IPR012001">
    <property type="entry name" value="Thiamin_PyroP_enz_TPP-bd_dom"/>
</dbReference>
<dbReference type="InterPro" id="IPR000399">
    <property type="entry name" value="TPP-bd_CS"/>
</dbReference>